<evidence type="ECO:0000313" key="2">
    <source>
        <dbReference type="Proteomes" id="UP000001542"/>
    </source>
</evidence>
<protein>
    <submittedName>
        <fullName evidence="1">Uncharacterized protein</fullName>
    </submittedName>
</protein>
<name>A2DYD4_TRIV3</name>
<reference evidence="1" key="2">
    <citation type="journal article" date="2007" name="Science">
        <title>Draft genome sequence of the sexually transmitted pathogen Trichomonas vaginalis.</title>
        <authorList>
            <person name="Carlton J.M."/>
            <person name="Hirt R.P."/>
            <person name="Silva J.C."/>
            <person name="Delcher A.L."/>
            <person name="Schatz M."/>
            <person name="Zhao Q."/>
            <person name="Wortman J.R."/>
            <person name="Bidwell S.L."/>
            <person name="Alsmark U.C.M."/>
            <person name="Besteiro S."/>
            <person name="Sicheritz-Ponten T."/>
            <person name="Noel C.J."/>
            <person name="Dacks J.B."/>
            <person name="Foster P.G."/>
            <person name="Simillion C."/>
            <person name="Van de Peer Y."/>
            <person name="Miranda-Saavedra D."/>
            <person name="Barton G.J."/>
            <person name="Westrop G.D."/>
            <person name="Mueller S."/>
            <person name="Dessi D."/>
            <person name="Fiori P.L."/>
            <person name="Ren Q."/>
            <person name="Paulsen I."/>
            <person name="Zhang H."/>
            <person name="Bastida-Corcuera F.D."/>
            <person name="Simoes-Barbosa A."/>
            <person name="Brown M.T."/>
            <person name="Hayes R.D."/>
            <person name="Mukherjee M."/>
            <person name="Okumura C.Y."/>
            <person name="Schneider R."/>
            <person name="Smith A.J."/>
            <person name="Vanacova S."/>
            <person name="Villalvazo M."/>
            <person name="Haas B.J."/>
            <person name="Pertea M."/>
            <person name="Feldblyum T.V."/>
            <person name="Utterback T.R."/>
            <person name="Shu C.L."/>
            <person name="Osoegawa K."/>
            <person name="de Jong P.J."/>
            <person name="Hrdy I."/>
            <person name="Horvathova L."/>
            <person name="Zubacova Z."/>
            <person name="Dolezal P."/>
            <person name="Malik S.B."/>
            <person name="Logsdon J.M. Jr."/>
            <person name="Henze K."/>
            <person name="Gupta A."/>
            <person name="Wang C.C."/>
            <person name="Dunne R.L."/>
            <person name="Upcroft J.A."/>
            <person name="Upcroft P."/>
            <person name="White O."/>
            <person name="Salzberg S.L."/>
            <person name="Tang P."/>
            <person name="Chiu C.-H."/>
            <person name="Lee Y.-S."/>
            <person name="Embley T.M."/>
            <person name="Coombs G.H."/>
            <person name="Mottram J.C."/>
            <person name="Tachezy J."/>
            <person name="Fraser-Liggett C.M."/>
            <person name="Johnson P.J."/>
        </authorList>
    </citation>
    <scope>NUCLEOTIDE SEQUENCE [LARGE SCALE GENOMIC DNA]</scope>
    <source>
        <strain evidence="1">G3</strain>
    </source>
</reference>
<dbReference type="VEuPathDB" id="TrichDB:TVAGG3_0281950"/>
<dbReference type="Gene3D" id="2.60.40.10">
    <property type="entry name" value="Immunoglobulins"/>
    <property type="match status" value="1"/>
</dbReference>
<dbReference type="EMBL" id="DS113268">
    <property type="protein sequence ID" value="EAY14611.1"/>
    <property type="molecule type" value="Genomic_DNA"/>
</dbReference>
<proteinExistence type="predicted"/>
<dbReference type="AlphaFoldDB" id="A2DYD4"/>
<dbReference type="InParanoid" id="A2DYD4"/>
<reference evidence="1" key="1">
    <citation type="submission" date="2006-10" db="EMBL/GenBank/DDBJ databases">
        <authorList>
            <person name="Amadeo P."/>
            <person name="Zhao Q."/>
            <person name="Wortman J."/>
            <person name="Fraser-Liggett C."/>
            <person name="Carlton J."/>
        </authorList>
    </citation>
    <scope>NUCLEOTIDE SEQUENCE</scope>
    <source>
        <strain evidence="1">G3</strain>
    </source>
</reference>
<sequence>MLSLFLTRFSSAIEAYKTGPYTFNIYDQVDSGNKSMIKQVYTKIAHVDIDAASQDKVKDISDLKDELDYKITTINDENKQYTIVRQTLTNIGKEGKRYDLCTVLVFAGAPDISFYSQVPNFGAYFYLGDFDSYVWVQQNHPSVTNGKLRGIGGDENVRFFTHSSSRDAFPLYWISESWTNNYLEPGQSVTISFMIHKNDYEPPLLNLEKDFIKDDYEPTEKIHIKGSFSYYYLNTYISANYNLVNKVSGMSVSNGVLKDFTTYFDKMADSFDIEIGPFAIGAYALIVYTRQGTNTLEQHIDITISPPNAKPKVTIFWPEYKYYIPETEITIQGYVLDPDARDKTIATAIYFNGKVIYSANVTNTDEIKTFKFTIPKDTPVGEYDIRFTANDGKLTTERKQTIIIRDNTVLSIDVEPKFEETYKKGDKLNFTAVVNDPDTDFESKFVIFVYYKDTLKPSLEKDNKDGMVRVPLQFSIPSDETEKVVTLKVKVTSTTEKAEK</sequence>
<dbReference type="Proteomes" id="UP000001542">
    <property type="component" value="Unassembled WGS sequence"/>
</dbReference>
<gene>
    <name evidence="1" type="ORF">TVAG_393380</name>
</gene>
<keyword evidence="2" id="KW-1185">Reference proteome</keyword>
<dbReference type="InterPro" id="IPR013783">
    <property type="entry name" value="Ig-like_fold"/>
</dbReference>
<evidence type="ECO:0000313" key="1">
    <source>
        <dbReference type="EMBL" id="EAY14611.1"/>
    </source>
</evidence>
<accession>A2DYD4</accession>
<organism evidence="1 2">
    <name type="scientific">Trichomonas vaginalis (strain ATCC PRA-98 / G3)</name>
    <dbReference type="NCBI Taxonomy" id="412133"/>
    <lineage>
        <taxon>Eukaryota</taxon>
        <taxon>Metamonada</taxon>
        <taxon>Parabasalia</taxon>
        <taxon>Trichomonadida</taxon>
        <taxon>Trichomonadidae</taxon>
        <taxon>Trichomonas</taxon>
    </lineage>
</organism>
<dbReference type="KEGG" id="tva:4772603"/>
<dbReference type="VEuPathDB" id="TrichDB:TVAG_393380"/>